<feature type="domain" description="Glycosyltransferase subfamily 4-like N-terminal" evidence="1">
    <location>
        <begin position="114"/>
        <end position="214"/>
    </location>
</feature>
<accession>A0A6L5Z0Q1</accession>
<dbReference type="Proteomes" id="UP000474957">
    <property type="component" value="Unassembled WGS sequence"/>
</dbReference>
<dbReference type="GO" id="GO:0016757">
    <property type="term" value="F:glycosyltransferase activity"/>
    <property type="evidence" value="ECO:0007669"/>
    <property type="project" value="UniProtKB-ARBA"/>
</dbReference>
<dbReference type="Pfam" id="PF13439">
    <property type="entry name" value="Glyco_transf_4"/>
    <property type="match status" value="1"/>
</dbReference>
<dbReference type="EMBL" id="WIND01000005">
    <property type="protein sequence ID" value="MSU89672.1"/>
    <property type="molecule type" value="Genomic_DNA"/>
</dbReference>
<gene>
    <name evidence="2" type="ORF">GE300_08580</name>
</gene>
<reference evidence="2 3" key="1">
    <citation type="submission" date="2019-10" db="EMBL/GenBank/DDBJ databases">
        <title>Cognatihalovulum marinum gen. nov. sp. nov., a new member of the family Rhodobacteraceae isolated from deep seawater of the Northwest Indian Ocean.</title>
        <authorList>
            <person name="Ruan C."/>
            <person name="Wang J."/>
            <person name="Zheng X."/>
            <person name="Song L."/>
            <person name="Zhu Y."/>
            <person name="Huang Y."/>
            <person name="Lu Z."/>
            <person name="Du W."/>
            <person name="Huang L."/>
            <person name="Dai X."/>
        </authorList>
    </citation>
    <scope>NUCLEOTIDE SEQUENCE [LARGE SCALE GENOMIC DNA]</scope>
    <source>
        <strain evidence="2 3">2CG4</strain>
    </source>
</reference>
<dbReference type="InterPro" id="IPR007833">
    <property type="entry name" value="Capsule_polysaccharide_synth"/>
</dbReference>
<name>A0A6L5Z0Q1_9RHOB</name>
<evidence type="ECO:0000313" key="2">
    <source>
        <dbReference type="EMBL" id="MSU89672.1"/>
    </source>
</evidence>
<sequence>MGITGRRLLFVGYGGGHMRMLTPVARALQRRGAEVTLLPLNVAITDARASRLPFVTLADLIAGWPDADRIVALGASVAPVSAHPAISDQDTHVYHGLGLAELAEELGEAAARAHFAAEGRRAFHPVRGLSRLLDQLAPDLVIATSAPRAESAALAAARAGGRRALCVSDHFLVYEMDYVRRAGHGDLITVLSGPVAAALRDAGRPAREIRVTGNPAFDGLVDPAHAAAAQRLRENAGWERRRVVLWPQQLPSTLVRDKPLLPSARIVPGLQAALDADPDLRLLLRPHPSAPGESWPRTDARVLRLPDTPIETLIHAADVVVQQSSTVGLQAALCGKPVITIANRGIPPLAEYGLAWDIDAPDGLPAALATVAAPALARLDVPPVGGAAERVADVAAELL</sequence>
<comment type="caution">
    <text evidence="2">The sequence shown here is derived from an EMBL/GenBank/DDBJ whole genome shotgun (WGS) entry which is preliminary data.</text>
</comment>
<proteinExistence type="predicted"/>
<dbReference type="GO" id="GO:0000271">
    <property type="term" value="P:polysaccharide biosynthetic process"/>
    <property type="evidence" value="ECO:0007669"/>
    <property type="project" value="InterPro"/>
</dbReference>
<dbReference type="Pfam" id="PF05159">
    <property type="entry name" value="Capsule_synth"/>
    <property type="match status" value="1"/>
</dbReference>
<keyword evidence="3" id="KW-1185">Reference proteome</keyword>
<dbReference type="RefSeq" id="WP_154446162.1">
    <property type="nucleotide sequence ID" value="NZ_WIND01000005.1"/>
</dbReference>
<evidence type="ECO:0000313" key="3">
    <source>
        <dbReference type="Proteomes" id="UP000474957"/>
    </source>
</evidence>
<dbReference type="SUPFAM" id="SSF53756">
    <property type="entry name" value="UDP-Glycosyltransferase/glycogen phosphorylase"/>
    <property type="match status" value="1"/>
</dbReference>
<protein>
    <recommendedName>
        <fullName evidence="1">Glycosyltransferase subfamily 4-like N-terminal domain-containing protein</fullName>
    </recommendedName>
</protein>
<dbReference type="InterPro" id="IPR028098">
    <property type="entry name" value="Glyco_trans_4-like_N"/>
</dbReference>
<organism evidence="2 3">
    <name type="scientific">Halovulum marinum</name>
    <dbReference type="NCBI Taxonomy" id="2662447"/>
    <lineage>
        <taxon>Bacteria</taxon>
        <taxon>Pseudomonadati</taxon>
        <taxon>Pseudomonadota</taxon>
        <taxon>Alphaproteobacteria</taxon>
        <taxon>Rhodobacterales</taxon>
        <taxon>Paracoccaceae</taxon>
        <taxon>Halovulum</taxon>
    </lineage>
</organism>
<evidence type="ECO:0000259" key="1">
    <source>
        <dbReference type="Pfam" id="PF13439"/>
    </source>
</evidence>
<dbReference type="AlphaFoldDB" id="A0A6L5Z0Q1"/>
<dbReference type="GO" id="GO:0015774">
    <property type="term" value="P:polysaccharide transport"/>
    <property type="evidence" value="ECO:0007669"/>
    <property type="project" value="InterPro"/>
</dbReference>
<dbReference type="Gene3D" id="3.40.50.2000">
    <property type="entry name" value="Glycogen Phosphorylase B"/>
    <property type="match status" value="1"/>
</dbReference>